<keyword evidence="12" id="KW-1185">Reference proteome</keyword>
<dbReference type="AlphaFoldDB" id="A0A9W6IMB4"/>
<feature type="transmembrane region" description="Helical" evidence="9">
    <location>
        <begin position="197"/>
        <end position="216"/>
    </location>
</feature>
<accession>A0A9W6IMB4</accession>
<name>A0A9W6IMB4_9PROT</name>
<evidence type="ECO:0000256" key="4">
    <source>
        <dbReference type="ARBA" id="ARBA00022475"/>
    </source>
</evidence>
<dbReference type="RefSeq" id="WP_271185941.1">
    <property type="nucleotide sequence ID" value="NZ_BSFE01000002.1"/>
</dbReference>
<keyword evidence="3" id="KW-0050">Antiport</keyword>
<protein>
    <recommendedName>
        <fullName evidence="10">Cation/H+ exchanger transmembrane domain-containing protein</fullName>
    </recommendedName>
</protein>
<dbReference type="NCBIfam" id="NF003715">
    <property type="entry name" value="PRK05326.1-2"/>
    <property type="match status" value="1"/>
</dbReference>
<evidence type="ECO:0000256" key="5">
    <source>
        <dbReference type="ARBA" id="ARBA00022692"/>
    </source>
</evidence>
<evidence type="ECO:0000256" key="1">
    <source>
        <dbReference type="ARBA" id="ARBA00004651"/>
    </source>
</evidence>
<dbReference type="InterPro" id="IPR038770">
    <property type="entry name" value="Na+/solute_symporter_sf"/>
</dbReference>
<dbReference type="Pfam" id="PF00999">
    <property type="entry name" value="Na_H_Exchanger"/>
    <property type="match status" value="1"/>
</dbReference>
<dbReference type="Gene3D" id="1.20.1530.20">
    <property type="match status" value="1"/>
</dbReference>
<keyword evidence="8 9" id="KW-0472">Membrane</keyword>
<reference evidence="11" key="2">
    <citation type="submission" date="2023-01" db="EMBL/GenBank/DDBJ databases">
        <authorList>
            <person name="Sun Q."/>
            <person name="Evtushenko L."/>
        </authorList>
    </citation>
    <scope>NUCLEOTIDE SEQUENCE</scope>
    <source>
        <strain evidence="11">VKM B-1513</strain>
    </source>
</reference>
<dbReference type="GO" id="GO:0015297">
    <property type="term" value="F:antiporter activity"/>
    <property type="evidence" value="ECO:0007669"/>
    <property type="project" value="UniProtKB-KW"/>
</dbReference>
<dbReference type="GO" id="GO:1902600">
    <property type="term" value="P:proton transmembrane transport"/>
    <property type="evidence" value="ECO:0007669"/>
    <property type="project" value="InterPro"/>
</dbReference>
<keyword evidence="6 9" id="KW-1133">Transmembrane helix</keyword>
<feature type="transmembrane region" description="Helical" evidence="9">
    <location>
        <begin position="298"/>
        <end position="322"/>
    </location>
</feature>
<comment type="caution">
    <text evidence="11">The sequence shown here is derived from an EMBL/GenBank/DDBJ whole genome shotgun (WGS) entry which is preliminary data.</text>
</comment>
<dbReference type="PANTHER" id="PTHR32507">
    <property type="entry name" value="NA(+)/H(+) ANTIPORTER 1"/>
    <property type="match status" value="1"/>
</dbReference>
<feature type="transmembrane region" description="Helical" evidence="9">
    <location>
        <begin position="53"/>
        <end position="73"/>
    </location>
</feature>
<dbReference type="Proteomes" id="UP001143486">
    <property type="component" value="Unassembled WGS sequence"/>
</dbReference>
<feature type="transmembrane region" description="Helical" evidence="9">
    <location>
        <begin position="25"/>
        <end position="41"/>
    </location>
</feature>
<evidence type="ECO:0000256" key="3">
    <source>
        <dbReference type="ARBA" id="ARBA00022449"/>
    </source>
</evidence>
<evidence type="ECO:0000256" key="2">
    <source>
        <dbReference type="ARBA" id="ARBA00022448"/>
    </source>
</evidence>
<keyword evidence="5 9" id="KW-0812">Transmembrane</keyword>
<dbReference type="PANTHER" id="PTHR32507:SF7">
    <property type="entry name" value="K(+)_H(+) ANTIPORTER NHAP2"/>
    <property type="match status" value="1"/>
</dbReference>
<feature type="transmembrane region" description="Helical" evidence="9">
    <location>
        <begin position="85"/>
        <end position="106"/>
    </location>
</feature>
<sequence length="403" mass="41402">MLHILLLISATIALSIMLIPLSSRFRAPILLVFLAIGMALGEDGPGGIEFEDFALTYSAGSICLALILLSGGLDTRWSDVKAAALPAGLLAGPGVVLTATFVGLAYSLLLGASLAEGLLFGAVVSSTDAAATFMSLRHGGIRLPQRPRQTLLVESGVNDPVAIFLTISLVEIVDSGSGLSLNALAGALPLLASQLGLGLLTGLAGGWLASSLLSWLRLPAGLASPFLLATGLATFSGTGLIGGSGFLAVYLFGLVVANHGAKPPQRAIHFHEGLSWIAQICLFVLLGLLVTPSELGGVAASGLILAGALILIARPLAVFACLLPARMPWREQAYIGWMGMRGSVPIFLAIFPVVSPGPITPVFFDLVFVIVVISLLVHGLTAGVSAHMLGLDGRQDRNGPDAG</sequence>
<keyword evidence="2" id="KW-0813">Transport</keyword>
<feature type="transmembrane region" description="Helical" evidence="9">
    <location>
        <begin position="273"/>
        <end position="292"/>
    </location>
</feature>
<dbReference type="GO" id="GO:0005886">
    <property type="term" value="C:plasma membrane"/>
    <property type="evidence" value="ECO:0007669"/>
    <property type="project" value="UniProtKB-SubCell"/>
</dbReference>
<evidence type="ECO:0000256" key="9">
    <source>
        <dbReference type="SAM" id="Phobius"/>
    </source>
</evidence>
<comment type="subcellular location">
    <subcellularLocation>
        <location evidence="1">Cell membrane</location>
        <topology evidence="1">Multi-pass membrane protein</topology>
    </subcellularLocation>
</comment>
<organism evidence="11 12">
    <name type="scientific">Maricaulis virginensis</name>
    <dbReference type="NCBI Taxonomy" id="144022"/>
    <lineage>
        <taxon>Bacteria</taxon>
        <taxon>Pseudomonadati</taxon>
        <taxon>Pseudomonadota</taxon>
        <taxon>Alphaproteobacteria</taxon>
        <taxon>Maricaulales</taxon>
        <taxon>Maricaulaceae</taxon>
        <taxon>Maricaulis</taxon>
    </lineage>
</organism>
<evidence type="ECO:0000256" key="8">
    <source>
        <dbReference type="ARBA" id="ARBA00023136"/>
    </source>
</evidence>
<reference evidence="11" key="1">
    <citation type="journal article" date="2014" name="Int. J. Syst. Evol. Microbiol.">
        <title>Complete genome sequence of Corynebacterium casei LMG S-19264T (=DSM 44701T), isolated from a smear-ripened cheese.</title>
        <authorList>
            <consortium name="US DOE Joint Genome Institute (JGI-PGF)"/>
            <person name="Walter F."/>
            <person name="Albersmeier A."/>
            <person name="Kalinowski J."/>
            <person name="Ruckert C."/>
        </authorList>
    </citation>
    <scope>NUCLEOTIDE SEQUENCE</scope>
    <source>
        <strain evidence="11">VKM B-1513</strain>
    </source>
</reference>
<proteinExistence type="predicted"/>
<feature type="domain" description="Cation/H+ exchanger transmembrane" evidence="10">
    <location>
        <begin position="15"/>
        <end position="382"/>
    </location>
</feature>
<evidence type="ECO:0000259" key="10">
    <source>
        <dbReference type="Pfam" id="PF00999"/>
    </source>
</evidence>
<feature type="transmembrane region" description="Helical" evidence="9">
    <location>
        <begin position="366"/>
        <end position="389"/>
    </location>
</feature>
<evidence type="ECO:0000256" key="6">
    <source>
        <dbReference type="ARBA" id="ARBA00022989"/>
    </source>
</evidence>
<evidence type="ECO:0000256" key="7">
    <source>
        <dbReference type="ARBA" id="ARBA00023065"/>
    </source>
</evidence>
<feature type="transmembrane region" description="Helical" evidence="9">
    <location>
        <begin position="161"/>
        <end position="185"/>
    </location>
</feature>
<evidence type="ECO:0000313" key="12">
    <source>
        <dbReference type="Proteomes" id="UP001143486"/>
    </source>
</evidence>
<dbReference type="InterPro" id="IPR006153">
    <property type="entry name" value="Cation/H_exchanger_TM"/>
</dbReference>
<dbReference type="NCBIfam" id="NF003716">
    <property type="entry name" value="PRK05326.1-3"/>
    <property type="match status" value="1"/>
</dbReference>
<evidence type="ECO:0000313" key="11">
    <source>
        <dbReference type="EMBL" id="GLK51561.1"/>
    </source>
</evidence>
<keyword evidence="7" id="KW-0406">Ion transport</keyword>
<feature type="transmembrane region" description="Helical" evidence="9">
    <location>
        <begin position="334"/>
        <end position="354"/>
    </location>
</feature>
<gene>
    <name evidence="11" type="ORF">GCM10017621_10690</name>
</gene>
<dbReference type="EMBL" id="BSFE01000002">
    <property type="protein sequence ID" value="GLK51561.1"/>
    <property type="molecule type" value="Genomic_DNA"/>
</dbReference>
<keyword evidence="4" id="KW-1003">Cell membrane</keyword>
<feature type="transmembrane region" description="Helical" evidence="9">
    <location>
        <begin position="228"/>
        <end position="252"/>
    </location>
</feature>